<name>A0A4Q2S9Z8_9ACTN</name>
<protein>
    <submittedName>
        <fullName evidence="2">Uncharacterized protein</fullName>
    </submittedName>
</protein>
<feature type="signal peptide" evidence="1">
    <location>
        <begin position="1"/>
        <end position="27"/>
    </location>
</feature>
<comment type="caution">
    <text evidence="2">The sequence shown here is derived from an EMBL/GenBank/DDBJ whole genome shotgun (WGS) entry which is preliminary data.</text>
</comment>
<dbReference type="EMBL" id="SDWU01000015">
    <property type="protein sequence ID" value="RYC00346.1"/>
    <property type="molecule type" value="Genomic_DNA"/>
</dbReference>
<evidence type="ECO:0000313" key="2">
    <source>
        <dbReference type="EMBL" id="RYC00346.1"/>
    </source>
</evidence>
<dbReference type="AlphaFoldDB" id="A0A4Q2S9Z8"/>
<evidence type="ECO:0000313" key="3">
    <source>
        <dbReference type="Proteomes" id="UP000293291"/>
    </source>
</evidence>
<gene>
    <name evidence="2" type="ORF">EUA07_14545</name>
</gene>
<evidence type="ECO:0000256" key="1">
    <source>
        <dbReference type="SAM" id="SignalP"/>
    </source>
</evidence>
<reference evidence="2 3" key="1">
    <citation type="submission" date="2019-01" db="EMBL/GenBank/DDBJ databases">
        <title>Novel species of Nocardioides.</title>
        <authorList>
            <person name="Liu Q."/>
            <person name="Xin Y.-H."/>
        </authorList>
    </citation>
    <scope>NUCLEOTIDE SEQUENCE [LARGE SCALE GENOMIC DNA]</scope>
    <source>
        <strain evidence="2 3">CGMCC 4.6875</strain>
    </source>
</reference>
<dbReference type="Proteomes" id="UP000293291">
    <property type="component" value="Unassembled WGS sequence"/>
</dbReference>
<accession>A0A4Q2S9Z8</accession>
<dbReference type="RefSeq" id="WP_129455895.1">
    <property type="nucleotide sequence ID" value="NZ_JACXYX010000016.1"/>
</dbReference>
<organism evidence="2 3">
    <name type="scientific">Nocardioides ganghwensis</name>
    <dbReference type="NCBI Taxonomy" id="252230"/>
    <lineage>
        <taxon>Bacteria</taxon>
        <taxon>Bacillati</taxon>
        <taxon>Actinomycetota</taxon>
        <taxon>Actinomycetes</taxon>
        <taxon>Propionibacteriales</taxon>
        <taxon>Nocardioidaceae</taxon>
        <taxon>Nocardioides</taxon>
    </lineage>
</organism>
<sequence>MTARSIARTSVAGLVAALALVPGPADAATASKQDPRGDGMSGVDFRSFRVDNGTIRTTMGLSVAKLPRKGVVFLSFVDPIDGEYGGGVRVRRAKGVVSARFYNENYEGMTMSPCPGTRATWSTGKDRVTATFTWSCATYGPYDSNYFYAQWGRDYDKSDHFGTFQVARD</sequence>
<keyword evidence="3" id="KW-1185">Reference proteome</keyword>
<keyword evidence="1" id="KW-0732">Signal</keyword>
<proteinExistence type="predicted"/>
<feature type="chain" id="PRO_5020510092" evidence="1">
    <location>
        <begin position="28"/>
        <end position="169"/>
    </location>
</feature>